<dbReference type="RefSeq" id="WP_248428920.1">
    <property type="nucleotide sequence ID" value="NZ_JALNUB010000008.1"/>
</dbReference>
<feature type="transmembrane region" description="Helical" evidence="1">
    <location>
        <begin position="46"/>
        <end position="68"/>
    </location>
</feature>
<keyword evidence="1" id="KW-0472">Membrane</keyword>
<organism evidence="2 3">
    <name type="scientific">Flavobacterium pygoscelis</name>
    <dbReference type="NCBI Taxonomy" id="2893176"/>
    <lineage>
        <taxon>Bacteria</taxon>
        <taxon>Pseudomonadati</taxon>
        <taxon>Bacteroidota</taxon>
        <taxon>Flavobacteriia</taxon>
        <taxon>Flavobacteriales</taxon>
        <taxon>Flavobacteriaceae</taxon>
        <taxon>Flavobacterium</taxon>
    </lineage>
</organism>
<feature type="transmembrane region" description="Helical" evidence="1">
    <location>
        <begin position="88"/>
        <end position="112"/>
    </location>
</feature>
<keyword evidence="3" id="KW-1185">Reference proteome</keyword>
<dbReference type="InterPro" id="IPR007403">
    <property type="entry name" value="DUF456"/>
</dbReference>
<protein>
    <submittedName>
        <fullName evidence="2">DUF456 domain-containing protein</fullName>
    </submittedName>
</protein>
<dbReference type="Pfam" id="PF04306">
    <property type="entry name" value="DUF456"/>
    <property type="match status" value="1"/>
</dbReference>
<keyword evidence="1" id="KW-1133">Transmembrane helix</keyword>
<evidence type="ECO:0000256" key="1">
    <source>
        <dbReference type="SAM" id="Phobius"/>
    </source>
</evidence>
<comment type="caution">
    <text evidence="2">The sequence shown here is derived from an EMBL/GenBank/DDBJ whole genome shotgun (WGS) entry which is preliminary data.</text>
</comment>
<dbReference type="Proteomes" id="UP001139260">
    <property type="component" value="Unassembled WGS sequence"/>
</dbReference>
<name>A0A9X2BP83_9FLAO</name>
<sequence length="166" mass="18300">MDFALLIISFIFMIIGLFGSFLPILPGPSISWIGLLILNLTSAVTINYWLLGITLIVTITISILDYIIPAKGTKLFGGSSYGIWGTNIGLVIGIFAPIPFGFLIGPFLGALIGELIYNYKDHNRALKAAIGSFLGLLASSFMAFIICVIYFGLYIWMIWQYKTQLF</sequence>
<proteinExistence type="predicted"/>
<dbReference type="EMBL" id="JALNUB010000008">
    <property type="protein sequence ID" value="MCK8142765.1"/>
    <property type="molecule type" value="Genomic_DNA"/>
</dbReference>
<dbReference type="PANTHER" id="PTHR39165">
    <property type="entry name" value="IG HYPOTHETICAL 17883"/>
    <property type="match status" value="1"/>
</dbReference>
<feature type="transmembrane region" description="Helical" evidence="1">
    <location>
        <begin position="133"/>
        <end position="159"/>
    </location>
</feature>
<dbReference type="PANTHER" id="PTHR39165:SF1">
    <property type="entry name" value="DUF456 DOMAIN-CONTAINING PROTEIN"/>
    <property type="match status" value="1"/>
</dbReference>
<reference evidence="2" key="1">
    <citation type="submission" date="2022-04" db="EMBL/GenBank/DDBJ databases">
        <title>Flavobacterium pygoscelis sp. nov. isolated from Chinstrap chick (Pygoscelis antarcticus).</title>
        <authorList>
            <person name="Irgang R."/>
            <person name="Poblete-Morales M."/>
            <person name="Avendano-Herrera R."/>
        </authorList>
    </citation>
    <scope>NUCLEOTIDE SEQUENCE</scope>
    <source>
        <strain evidence="2">I-SCBP12n</strain>
    </source>
</reference>
<gene>
    <name evidence="2" type="ORF">MW871_12760</name>
</gene>
<keyword evidence="1" id="KW-0812">Transmembrane</keyword>
<dbReference type="AlphaFoldDB" id="A0A9X2BP83"/>
<accession>A0A9X2BP83</accession>
<evidence type="ECO:0000313" key="3">
    <source>
        <dbReference type="Proteomes" id="UP001139260"/>
    </source>
</evidence>
<evidence type="ECO:0000313" key="2">
    <source>
        <dbReference type="EMBL" id="MCK8142765.1"/>
    </source>
</evidence>
<feature type="transmembrane region" description="Helical" evidence="1">
    <location>
        <begin position="6"/>
        <end position="25"/>
    </location>
</feature>